<evidence type="ECO:0000256" key="2">
    <source>
        <dbReference type="SAM" id="SignalP"/>
    </source>
</evidence>
<dbReference type="PANTHER" id="PTHR45615">
    <property type="entry name" value="MYOSIN HEAVY CHAIN, NON-MUSCLE"/>
    <property type="match status" value="1"/>
</dbReference>
<dbReference type="RefSeq" id="WP_208664598.1">
    <property type="nucleotide sequence ID" value="NZ_CP041147.1"/>
</dbReference>
<sequence length="674" mass="77222">MRKNIKLWLPLLSTSVLPVALSAACVQTETQETNTVSKDLKVLTTTEVKVRDLEQKIEKAKSEIQKILNSDAEVKAKVEELTNQLDNEKQTEIEATKTKVAEFQETIKQLTSDKENLFNELRTAQVSDSSELDDLLADKTRIESELFSYSDTVLTRTGKLKAIESKIAEIERQKTELNSLVNKIVADISEANSKKSQYSDDLVRITNNQENVNLTRKQLEDVIANLKTQKAFFDQKQNAITELENTFNDKRQALEAEKTEANALLQKAKNLKTDLFLIDHYMKQIIRAQSEVSNNVNEGLKTLSAFATVEVELGIKIKSSLVPIYSLTLPQSIAKINELKTQVNDYIDSVVVDEKYSSNEDFVTKVKEFKQTFETQMDELIKKINDAKEYFESLKEKHNTDQFTNDNVTIINLESLVPKWMNECLTQIGENTKIVDEATNKVLEFDKFKQFEVTLKSDYQSILSSISIQAEAVNLDFNRPEVIDNSLTHYVRSQNETRLRKQIDSLSNFATAGNLLKDKLLAQIEKLNQAKTEAEQEKTKALKNIATPKEEEVTRINALESLKAKITKAREKLAESSEYDKVQSKIAEIDKKLKRANYDLKVSQQEVITVENKYLNIERNRKNTYNTLAVNKIKIAELGKEIQKMQKELENFKDPEEKPYEIDKHLKYSKITEE</sequence>
<dbReference type="GO" id="GO:0016460">
    <property type="term" value="C:myosin II complex"/>
    <property type="evidence" value="ECO:0007669"/>
    <property type="project" value="TreeGrafter"/>
</dbReference>
<dbReference type="PANTHER" id="PTHR45615:SF40">
    <property type="entry name" value="MYOSIN HEAVY CHAIN, NON-MUSCLE"/>
    <property type="match status" value="1"/>
</dbReference>
<keyword evidence="1" id="KW-0175">Coiled coil</keyword>
<dbReference type="GO" id="GO:0032982">
    <property type="term" value="C:myosin filament"/>
    <property type="evidence" value="ECO:0007669"/>
    <property type="project" value="TreeGrafter"/>
</dbReference>
<feature type="coiled-coil region" evidence="1">
    <location>
        <begin position="160"/>
        <end position="274"/>
    </location>
</feature>
<dbReference type="AlphaFoldDB" id="A0A4Y6I744"/>
<dbReference type="PROSITE" id="PS51257">
    <property type="entry name" value="PROKAR_LIPOPROTEIN"/>
    <property type="match status" value="1"/>
</dbReference>
<dbReference type="Proteomes" id="UP000315201">
    <property type="component" value="Chromosome"/>
</dbReference>
<feature type="coiled-coil region" evidence="1">
    <location>
        <begin position="517"/>
        <end position="655"/>
    </location>
</feature>
<feature type="chain" id="PRO_5021279135" description="Lipoprotein" evidence="2">
    <location>
        <begin position="23"/>
        <end position="674"/>
    </location>
</feature>
<name>A0A4Y6I744_9MOLU</name>
<dbReference type="GO" id="GO:0000146">
    <property type="term" value="F:microfilament motor activity"/>
    <property type="evidence" value="ECO:0007669"/>
    <property type="project" value="TreeGrafter"/>
</dbReference>
<keyword evidence="2" id="KW-0732">Signal</keyword>
<evidence type="ECO:0000256" key="1">
    <source>
        <dbReference type="SAM" id="Coils"/>
    </source>
</evidence>
<protein>
    <recommendedName>
        <fullName evidence="5">Lipoprotein</fullName>
    </recommendedName>
</protein>
<dbReference type="GO" id="GO:0005737">
    <property type="term" value="C:cytoplasm"/>
    <property type="evidence" value="ECO:0007669"/>
    <property type="project" value="TreeGrafter"/>
</dbReference>
<proteinExistence type="predicted"/>
<dbReference type="Gene3D" id="1.10.287.1490">
    <property type="match status" value="1"/>
</dbReference>
<evidence type="ECO:0000313" key="3">
    <source>
        <dbReference type="EMBL" id="QDF65019.1"/>
    </source>
</evidence>
<gene>
    <name evidence="3" type="ORF">FIV53_01750</name>
</gene>
<organism evidence="3 4">
    <name type="scientific">Mycoplasma nasistruthionis</name>
    <dbReference type="NCBI Taxonomy" id="353852"/>
    <lineage>
        <taxon>Bacteria</taxon>
        <taxon>Bacillati</taxon>
        <taxon>Mycoplasmatota</taxon>
        <taxon>Mollicutes</taxon>
        <taxon>Mycoplasmataceae</taxon>
        <taxon>Mycoplasma</taxon>
    </lineage>
</organism>
<feature type="signal peptide" evidence="2">
    <location>
        <begin position="1"/>
        <end position="22"/>
    </location>
</feature>
<reference evidence="3 4" key="1">
    <citation type="submission" date="2019-06" db="EMBL/GenBank/DDBJ databases">
        <title>Mycoplasma nasistruthionis sp. nov. str Ms03.</title>
        <authorList>
            <person name="Botes A."/>
        </authorList>
    </citation>
    <scope>NUCLEOTIDE SEQUENCE [LARGE SCALE GENOMIC DNA]</scope>
    <source>
        <strain evidence="3 4">Ms03</strain>
    </source>
</reference>
<dbReference type="EMBL" id="CP041147">
    <property type="protein sequence ID" value="QDF65019.1"/>
    <property type="molecule type" value="Genomic_DNA"/>
</dbReference>
<keyword evidence="4" id="KW-1185">Reference proteome</keyword>
<evidence type="ECO:0000313" key="4">
    <source>
        <dbReference type="Proteomes" id="UP000315201"/>
    </source>
</evidence>
<evidence type="ECO:0008006" key="5">
    <source>
        <dbReference type="Google" id="ProtNLM"/>
    </source>
</evidence>
<feature type="coiled-coil region" evidence="1">
    <location>
        <begin position="43"/>
        <end position="127"/>
    </location>
</feature>
<dbReference type="GO" id="GO:0051015">
    <property type="term" value="F:actin filament binding"/>
    <property type="evidence" value="ECO:0007669"/>
    <property type="project" value="TreeGrafter"/>
</dbReference>
<accession>A0A4Y6I744</accession>
<feature type="coiled-coil region" evidence="1">
    <location>
        <begin position="370"/>
        <end position="397"/>
    </location>
</feature>